<reference evidence="1 2" key="1">
    <citation type="submission" date="2023-10" db="EMBL/GenBank/DDBJ databases">
        <title>complete genome sequence of Corynebacterium pseudokroppenstedtii P15-C1.</title>
        <authorList>
            <person name="Bruggemann H."/>
            <person name="Poehlein A."/>
        </authorList>
    </citation>
    <scope>NUCLEOTIDE SEQUENCE [LARGE SCALE GENOMIC DNA]</scope>
    <source>
        <strain evidence="1 2">P15_C1</strain>
    </source>
</reference>
<dbReference type="InterPro" id="IPR011664">
    <property type="entry name" value="Abi_system_AbiD/AbiF-like"/>
</dbReference>
<dbReference type="RefSeq" id="WP_221924188.1">
    <property type="nucleotide sequence ID" value="NZ_CP137757.1"/>
</dbReference>
<evidence type="ECO:0000313" key="1">
    <source>
        <dbReference type="EMBL" id="WPF25262.1"/>
    </source>
</evidence>
<sequence>MPIDWLSYDQQVELLRQRSMHIDDTAAAAEYLAKVNYYRFSGYFRYWQHDPARGDNQFFEGTSFETIRALYDDEQELVSVYNELLHPLELLLRTRFAYSFGRLVGVTGMFARGVGFTQSPHLDAESFEEHALSNLDPSKEPFVAHYCDDIKQGRSYKPKAYDRMPI</sequence>
<keyword evidence="2" id="KW-1185">Reference proteome</keyword>
<name>A0AAU0Q1T0_9CORY</name>
<dbReference type="Pfam" id="PF07751">
    <property type="entry name" value="Abi_2"/>
    <property type="match status" value="1"/>
</dbReference>
<protein>
    <submittedName>
        <fullName evidence="1">Abi family protein</fullName>
    </submittedName>
</protein>
<dbReference type="Proteomes" id="UP001174314">
    <property type="component" value="Chromosome"/>
</dbReference>
<dbReference type="AlphaFoldDB" id="A0AAU0Q1T0"/>
<dbReference type="EMBL" id="CP137757">
    <property type="protein sequence ID" value="WPF25262.1"/>
    <property type="molecule type" value="Genomic_DNA"/>
</dbReference>
<dbReference type="KEGG" id="cpsk:Q0N40_01530"/>
<gene>
    <name evidence="1" type="ORF">Q0N40_01530</name>
</gene>
<accession>A0AAU0Q1T0</accession>
<organism evidence="1 2">
    <name type="scientific">Corynebacterium pseudokroppenstedtii</name>
    <dbReference type="NCBI Taxonomy" id="2804917"/>
    <lineage>
        <taxon>Bacteria</taxon>
        <taxon>Bacillati</taxon>
        <taxon>Actinomycetota</taxon>
        <taxon>Actinomycetes</taxon>
        <taxon>Mycobacteriales</taxon>
        <taxon>Corynebacteriaceae</taxon>
        <taxon>Corynebacterium</taxon>
    </lineage>
</organism>
<evidence type="ECO:0000313" key="2">
    <source>
        <dbReference type="Proteomes" id="UP001174314"/>
    </source>
</evidence>
<proteinExistence type="predicted"/>